<feature type="domain" description="GED" evidence="1">
    <location>
        <begin position="64"/>
        <end position="131"/>
    </location>
</feature>
<dbReference type="EMBL" id="JAATIP010000160">
    <property type="protein sequence ID" value="KAF4365230.1"/>
    <property type="molecule type" value="Genomic_DNA"/>
</dbReference>
<proteinExistence type="predicted"/>
<gene>
    <name evidence="2" type="ORF">F8388_017796</name>
</gene>
<accession>A0A7J6F668</accession>
<evidence type="ECO:0000313" key="2">
    <source>
        <dbReference type="EMBL" id="KAF4365230.1"/>
    </source>
</evidence>
<dbReference type="GO" id="GO:0005525">
    <property type="term" value="F:GTP binding"/>
    <property type="evidence" value="ECO:0007669"/>
    <property type="project" value="InterPro"/>
</dbReference>
<protein>
    <recommendedName>
        <fullName evidence="1">GED domain-containing protein</fullName>
    </recommendedName>
</protein>
<dbReference type="PROSITE" id="PS51388">
    <property type="entry name" value="GED"/>
    <property type="match status" value="1"/>
</dbReference>
<dbReference type="Proteomes" id="UP000525078">
    <property type="component" value="Unassembled WGS sequence"/>
</dbReference>
<dbReference type="AlphaFoldDB" id="A0A7J6F668"/>
<dbReference type="Gene3D" id="1.20.120.1240">
    <property type="entry name" value="Dynamin, middle domain"/>
    <property type="match status" value="1"/>
</dbReference>
<dbReference type="GO" id="GO:0003924">
    <property type="term" value="F:GTPase activity"/>
    <property type="evidence" value="ECO:0007669"/>
    <property type="project" value="InterPro"/>
</dbReference>
<dbReference type="InterPro" id="IPR003130">
    <property type="entry name" value="GED"/>
</dbReference>
<evidence type="ECO:0000313" key="3">
    <source>
        <dbReference type="Proteomes" id="UP000525078"/>
    </source>
</evidence>
<dbReference type="Pfam" id="PF02212">
    <property type="entry name" value="GED"/>
    <property type="match status" value="1"/>
</dbReference>
<sequence length="131" mass="15340">MRLVGRVYRDNLTPIPTCFKRGIMTKKVMKYMHKKLSSTCYIMITSFKSQPKRAGLDMIEKMKGNSMKMRLVAYWSIVQRRLVDLMALHLQLSVHRLVNEHLERELVNQIMGSNENRLVRMLEESPSVASK</sequence>
<evidence type="ECO:0000259" key="1">
    <source>
        <dbReference type="PROSITE" id="PS51388"/>
    </source>
</evidence>
<organism evidence="2 3">
    <name type="scientific">Cannabis sativa</name>
    <name type="common">Hemp</name>
    <name type="synonym">Marijuana</name>
    <dbReference type="NCBI Taxonomy" id="3483"/>
    <lineage>
        <taxon>Eukaryota</taxon>
        <taxon>Viridiplantae</taxon>
        <taxon>Streptophyta</taxon>
        <taxon>Embryophyta</taxon>
        <taxon>Tracheophyta</taxon>
        <taxon>Spermatophyta</taxon>
        <taxon>Magnoliopsida</taxon>
        <taxon>eudicotyledons</taxon>
        <taxon>Gunneridae</taxon>
        <taxon>Pentapetalae</taxon>
        <taxon>rosids</taxon>
        <taxon>fabids</taxon>
        <taxon>Rosales</taxon>
        <taxon>Cannabaceae</taxon>
        <taxon>Cannabis</taxon>
    </lineage>
</organism>
<reference evidence="2 3" key="1">
    <citation type="journal article" date="2020" name="bioRxiv">
        <title>Sequence and annotation of 42 cannabis genomes reveals extensive copy number variation in cannabinoid synthesis and pathogen resistance genes.</title>
        <authorList>
            <person name="Mckernan K.J."/>
            <person name="Helbert Y."/>
            <person name="Kane L.T."/>
            <person name="Ebling H."/>
            <person name="Zhang L."/>
            <person name="Liu B."/>
            <person name="Eaton Z."/>
            <person name="Mclaughlin S."/>
            <person name="Kingan S."/>
            <person name="Baybayan P."/>
            <person name="Concepcion G."/>
            <person name="Jordan M."/>
            <person name="Riva A."/>
            <person name="Barbazuk W."/>
            <person name="Harkins T."/>
        </authorList>
    </citation>
    <scope>NUCLEOTIDE SEQUENCE [LARGE SCALE GENOMIC DNA]</scope>
    <source>
        <strain evidence="3">cv. Jamaican Lion 4</strain>
        <tissue evidence="2">Leaf</tissue>
    </source>
</reference>
<dbReference type="InterPro" id="IPR020850">
    <property type="entry name" value="GED_dom"/>
</dbReference>
<name>A0A7J6F668_CANSA</name>
<comment type="caution">
    <text evidence="2">The sequence shown here is derived from an EMBL/GenBank/DDBJ whole genome shotgun (WGS) entry which is preliminary data.</text>
</comment>